<proteinExistence type="predicted"/>
<organism evidence="2 3">
    <name type="scientific">Mycena maculata</name>
    <dbReference type="NCBI Taxonomy" id="230809"/>
    <lineage>
        <taxon>Eukaryota</taxon>
        <taxon>Fungi</taxon>
        <taxon>Dikarya</taxon>
        <taxon>Basidiomycota</taxon>
        <taxon>Agaricomycotina</taxon>
        <taxon>Agaricomycetes</taxon>
        <taxon>Agaricomycetidae</taxon>
        <taxon>Agaricales</taxon>
        <taxon>Marasmiineae</taxon>
        <taxon>Mycenaceae</taxon>
        <taxon>Mycena</taxon>
    </lineage>
</organism>
<feature type="compositionally biased region" description="Acidic residues" evidence="1">
    <location>
        <begin position="872"/>
        <end position="881"/>
    </location>
</feature>
<feature type="region of interest" description="Disordered" evidence="1">
    <location>
        <begin position="308"/>
        <end position="391"/>
    </location>
</feature>
<protein>
    <submittedName>
        <fullName evidence="2">Uncharacterized protein</fullName>
    </submittedName>
</protein>
<feature type="compositionally biased region" description="Basic and acidic residues" evidence="1">
    <location>
        <begin position="882"/>
        <end position="891"/>
    </location>
</feature>
<comment type="caution">
    <text evidence="2">The sequence shown here is derived from an EMBL/GenBank/DDBJ whole genome shotgun (WGS) entry which is preliminary data.</text>
</comment>
<keyword evidence="3" id="KW-1185">Reference proteome</keyword>
<dbReference type="Proteomes" id="UP001215280">
    <property type="component" value="Unassembled WGS sequence"/>
</dbReference>
<evidence type="ECO:0000256" key="1">
    <source>
        <dbReference type="SAM" id="MobiDB-lite"/>
    </source>
</evidence>
<evidence type="ECO:0000313" key="3">
    <source>
        <dbReference type="Proteomes" id="UP001215280"/>
    </source>
</evidence>
<feature type="region of interest" description="Disordered" evidence="1">
    <location>
        <begin position="684"/>
        <end position="739"/>
    </location>
</feature>
<feature type="region of interest" description="Disordered" evidence="1">
    <location>
        <begin position="924"/>
        <end position="960"/>
    </location>
</feature>
<feature type="compositionally biased region" description="Acidic residues" evidence="1">
    <location>
        <begin position="497"/>
        <end position="517"/>
    </location>
</feature>
<feature type="compositionally biased region" description="Basic residues" evidence="1">
    <location>
        <begin position="475"/>
        <end position="492"/>
    </location>
</feature>
<feature type="region of interest" description="Disordered" evidence="1">
    <location>
        <begin position="468"/>
        <end position="532"/>
    </location>
</feature>
<evidence type="ECO:0000313" key="2">
    <source>
        <dbReference type="EMBL" id="KAJ7724611.1"/>
    </source>
</evidence>
<accession>A0AAD7HNB7</accession>
<name>A0AAD7HNB7_9AGAR</name>
<feature type="compositionally biased region" description="Basic and acidic residues" evidence="1">
    <location>
        <begin position="944"/>
        <end position="956"/>
    </location>
</feature>
<feature type="region of interest" description="Disordered" evidence="1">
    <location>
        <begin position="829"/>
        <end position="858"/>
    </location>
</feature>
<feature type="region of interest" description="Disordered" evidence="1">
    <location>
        <begin position="1066"/>
        <end position="1111"/>
    </location>
</feature>
<gene>
    <name evidence="2" type="ORF">DFH07DRAFT_783237</name>
</gene>
<dbReference type="EMBL" id="JARJLG010000236">
    <property type="protein sequence ID" value="KAJ7724611.1"/>
    <property type="molecule type" value="Genomic_DNA"/>
</dbReference>
<reference evidence="2" key="1">
    <citation type="submission" date="2023-03" db="EMBL/GenBank/DDBJ databases">
        <title>Massive genome expansion in bonnet fungi (Mycena s.s.) driven by repeated elements and novel gene families across ecological guilds.</title>
        <authorList>
            <consortium name="Lawrence Berkeley National Laboratory"/>
            <person name="Harder C.B."/>
            <person name="Miyauchi S."/>
            <person name="Viragh M."/>
            <person name="Kuo A."/>
            <person name="Thoen E."/>
            <person name="Andreopoulos B."/>
            <person name="Lu D."/>
            <person name="Skrede I."/>
            <person name="Drula E."/>
            <person name="Henrissat B."/>
            <person name="Morin E."/>
            <person name="Kohler A."/>
            <person name="Barry K."/>
            <person name="LaButti K."/>
            <person name="Morin E."/>
            <person name="Salamov A."/>
            <person name="Lipzen A."/>
            <person name="Mereny Z."/>
            <person name="Hegedus B."/>
            <person name="Baldrian P."/>
            <person name="Stursova M."/>
            <person name="Weitz H."/>
            <person name="Taylor A."/>
            <person name="Grigoriev I.V."/>
            <person name="Nagy L.G."/>
            <person name="Martin F."/>
            <person name="Kauserud H."/>
        </authorList>
    </citation>
    <scope>NUCLEOTIDE SEQUENCE</scope>
    <source>
        <strain evidence="2">CBHHK188m</strain>
    </source>
</reference>
<feature type="compositionally biased region" description="Low complexity" evidence="1">
    <location>
        <begin position="329"/>
        <end position="342"/>
    </location>
</feature>
<feature type="compositionally biased region" description="Basic and acidic residues" evidence="1">
    <location>
        <begin position="1076"/>
        <end position="1098"/>
    </location>
</feature>
<sequence>MATETEVSKKKQGSPPAFRGAWHDFLMEFWPTYLKHSKAKTTAGIWGSFFLEYWNVFPWRLGIDKDPVEGEMESYGLPPENDEEKALKVGIVEETQKKIKAWFNRQRTAQGVAGNPWSAWLKRLPVPTYRFPVDKVKQEYNSRYPEPPPKKDQMSLRVAVARELLAEESDETRKLITDEAEAEHKRQKARYEEALEGAPALTDEDREVARERFSALVALLLLGLKDHTGFEITLIAGRVDESGDRPTFDVVSLNAGVTANAGKEAPTNDFSKWDTKAYTEVLGHFTRFVWAKHQAAKGITVLVSGAATTEDMPPVPSSSRPTGEPLSVPTPTAPLGPTATPGAPTPPLSPGTDTPGTDKPLAPDTDAPPVDPPSDTDDAPPVDPPSGAPAQDVDMAEADVYADAKGPVLSPLRRTIQRLRGADRHAKMSRVLTMPVYELVRENNIARNREMMESLGLDRPAAVWGGADTAGAPLGKKRKAKGGKASKSKKKKGDVFGSDEEEDDEGDEEEEDEEEETPAAPAPCAPRGRHEVVKKPMAPKEWAVNACAFLEDANRGAAWTELVKVWWDREALKGFEAPPKSHPAKRRPHQVKDWVSHARNGGDWTVLDIAGPNGFLNVLACLKWWFDKDASSSGWAEAVDDVTWALRQMIEENGEGAIETGSASTAWPPLASHAITALANTAATAPPSNASTAPSNAAAASATPATAPAAAPNTIPNTAPNAAPNAAPNTTPNAAPAAAVNADPAAAANAALEGEEESRRWREVTALRERVRGKIREENAAAAAAAAKAAPAVAPVPARPRPRMLGAGAECIPRAPRFPLTIPNLAVPKPAANTMPGESGSSAGGSGSIRGTDSGGDFEISDAERWEMMQDEDADMEDEDEGKGRSKAEKRAAEDWKRVYIIRGGVGKEALERIGYTPSVPPALPSIRDARRDDTPPRCIVDSPDLHDAPRGRDGHPQSPWAMAYADPDYDDSDEDIPEDPNYVATEEARIERHRAKPKSDVPLPILRMPDHRLQDWQHREITTILQARNLGGWLACGQLGSYEMMKLIDNRASAWPLEFRSEGAPRALHATRHPNTNDRRGNTRHPYDNGPRRDEAGPSRTSSSTEDSMAVNDEDAPFEWSSDVSAFGSGILLGPVATPPTSLGNANVVGTTAPRLNGGSLVLAAATRAYLGRSDPDPRDIHWTGLDIQVRRPNTRSTLEDALRYYAHIPTQKWPKGMRDVLSQWPQATIGADANRFNVQGYHTHLALAPINWKGDSHNHSVFYNGAIQLFSIAELFAHIVHVGGYPAGTLPLEHFPGPTDNITLDMIAAWYVQHGIHPGSTDTAYLEAFSRARRNMSAGIADMGNTQWSTEPRSYSEAVQVHVPSWVEVQTAFVAITHPAVSDPLARGAGLEASMHMPMEAVEGTVPIWRADYH</sequence>
<feature type="region of interest" description="Disordered" evidence="1">
    <location>
        <begin position="872"/>
        <end position="891"/>
    </location>
</feature>